<reference evidence="1 2" key="1">
    <citation type="submission" date="2021-08" db="EMBL/GenBank/DDBJ databases">
        <authorList>
            <person name="Peeters C."/>
        </authorList>
    </citation>
    <scope>NUCLEOTIDE SEQUENCE [LARGE SCALE GENOMIC DNA]</scope>
    <source>
        <strain evidence="1 2">LMG 23992</strain>
    </source>
</reference>
<evidence type="ECO:0000313" key="1">
    <source>
        <dbReference type="EMBL" id="CAG9176388.1"/>
    </source>
</evidence>
<evidence type="ECO:0000313" key="2">
    <source>
        <dbReference type="Proteomes" id="UP000727654"/>
    </source>
</evidence>
<gene>
    <name evidence="1" type="ORF">LMG23992_03261</name>
</gene>
<comment type="caution">
    <text evidence="1">The sequence shown here is derived from an EMBL/GenBank/DDBJ whole genome shotgun (WGS) entry which is preliminary data.</text>
</comment>
<name>A0ABM8X8U4_9BURK</name>
<proteinExistence type="predicted"/>
<sequence>MSIELGRELDCGERVVKRIIIYLILMLRAFTMSGLSFAEDGRQKEISADVIRSGCSVLFSTHPHPYLDDPLSSAPIDVIASWRCLDGENLPIDKYEINGVSPEIVTVFFWRDSSIVVLVRWSINSLAADYVGNYYKVFIYKYLKDNHQFVVGDEAMKGFPAGWDGRTKSGVRVRYPFKDAASIKRRFAAMGFE</sequence>
<dbReference type="Proteomes" id="UP000727654">
    <property type="component" value="Unassembled WGS sequence"/>
</dbReference>
<keyword evidence="2" id="KW-1185">Reference proteome</keyword>
<dbReference type="EMBL" id="CAJZAI010000007">
    <property type="protein sequence ID" value="CAG9176388.1"/>
    <property type="molecule type" value="Genomic_DNA"/>
</dbReference>
<dbReference type="RefSeq" id="WP_224080832.1">
    <property type="nucleotide sequence ID" value="NZ_CAJZAI010000007.1"/>
</dbReference>
<protein>
    <submittedName>
        <fullName evidence="1">Uncharacterized protein</fullName>
    </submittedName>
</protein>
<accession>A0ABM8X8U4</accession>
<organism evidence="1 2">
    <name type="scientific">Cupriavidus laharis</name>
    <dbReference type="NCBI Taxonomy" id="151654"/>
    <lineage>
        <taxon>Bacteria</taxon>
        <taxon>Pseudomonadati</taxon>
        <taxon>Pseudomonadota</taxon>
        <taxon>Betaproteobacteria</taxon>
        <taxon>Burkholderiales</taxon>
        <taxon>Burkholderiaceae</taxon>
        <taxon>Cupriavidus</taxon>
    </lineage>
</organism>